<evidence type="ECO:0000313" key="1">
    <source>
        <dbReference type="EMBL" id="KKK88927.1"/>
    </source>
</evidence>
<comment type="caution">
    <text evidence="1">The sequence shown here is derived from an EMBL/GenBank/DDBJ whole genome shotgun (WGS) entry which is preliminary data.</text>
</comment>
<dbReference type="EMBL" id="LAZR01049742">
    <property type="protein sequence ID" value="KKK88927.1"/>
    <property type="molecule type" value="Genomic_DNA"/>
</dbReference>
<reference evidence="1" key="1">
    <citation type="journal article" date="2015" name="Nature">
        <title>Complex archaea that bridge the gap between prokaryotes and eukaryotes.</title>
        <authorList>
            <person name="Spang A."/>
            <person name="Saw J.H."/>
            <person name="Jorgensen S.L."/>
            <person name="Zaremba-Niedzwiedzka K."/>
            <person name="Martijn J."/>
            <person name="Lind A.E."/>
            <person name="van Eijk R."/>
            <person name="Schleper C."/>
            <person name="Guy L."/>
            <person name="Ettema T.J."/>
        </authorList>
    </citation>
    <scope>NUCLEOTIDE SEQUENCE</scope>
</reference>
<sequence length="86" mass="9632">MSKLDDKFNVAIEEIKECFVVAQAMAKNSFKIGLQRDDLLAACELTKKRLLTHGSWDDNCFYYAGSSASELEEPLEKLKAAIAQCK</sequence>
<proteinExistence type="predicted"/>
<accession>A0A0F8Z585</accession>
<gene>
    <name evidence="1" type="ORF">LCGC14_2738240</name>
</gene>
<name>A0A0F8Z585_9ZZZZ</name>
<organism evidence="1">
    <name type="scientific">marine sediment metagenome</name>
    <dbReference type="NCBI Taxonomy" id="412755"/>
    <lineage>
        <taxon>unclassified sequences</taxon>
        <taxon>metagenomes</taxon>
        <taxon>ecological metagenomes</taxon>
    </lineage>
</organism>
<protein>
    <submittedName>
        <fullName evidence="1">Uncharacterized protein</fullName>
    </submittedName>
</protein>
<dbReference type="AlphaFoldDB" id="A0A0F8Z585"/>